<dbReference type="AlphaFoldDB" id="A0A8H5BIH0"/>
<dbReference type="EMBL" id="JAACJJ010000017">
    <property type="protein sequence ID" value="KAF5323769.1"/>
    <property type="molecule type" value="Genomic_DNA"/>
</dbReference>
<name>A0A8H5BIH0_9AGAR</name>
<dbReference type="SUPFAM" id="SSF48452">
    <property type="entry name" value="TPR-like"/>
    <property type="match status" value="2"/>
</dbReference>
<protein>
    <submittedName>
        <fullName evidence="1">Uncharacterized protein</fullName>
    </submittedName>
</protein>
<sequence length="1140" mass="127309">MAEVALGVIALVTAVKDMAELGSKIHESFAKASNNLRSARSLAEDVKVMLGDLQDFCECHHNDLQNSRTFRVELERLSRQLKTFEEEILPLVKPTPASRRRDRFIRAWDLWRKGAFVESRIRELKNEVKKIVKRYMMNEAMRTELKTDRISQSTIHGFQVVQRNIADLCLSTTAVLALNGSASSSPSSSQLDQGIVLFATSAPSSSAPILRTLPMINDEIVSTAYIKYQINNIVFKLETLSKLPLVFRADDSSVSSRLFTMVACSAENSMSVAQLRRHTVRLVTLIHDILEVSPSQTTITDGAISLTQLAIALSFLTMHHEAALVGDWNTKFLRMLMSVDSARPEYVAGLTLALVNHSMDLAKVDETHASIVEIEEACELTQRLPKSQNFQTLRSVVLRWYAAAILLVNNDRERSIDLARKSVRVLEDIVNIHPSEIQFRPDSTGTMQVDSDCLDQLPSDVPPVAIIQYASALRQLGVSLSVDPKLDESLRYLVLSTEILRRMSPSWISLHVLALETLVTSPASAQLVPETRLAYTNECAEHFRRLFPQNPIYYTRNLVLVLWVKADILHGLGREDEVLDDLKEATMLAKQLVQDAGLYAQALSNLSHQLHRLERFDDAAEARKQAVAMYQAPVHTQAERYYWLFLDLLKIGRHKEAAQAVAKSVTLYRILAVKDHDKWATRLGIVSSLQSRCLILQGDQDGALEAARESVRILEHLFPTDPDILDSLLDALYIIHQVFLHLNCQEETIATCSDARELYQALFAKITVSVNSDTSCADNLLRCQRLEAWRLLQSSRPSLALEYLEELLSMWTKAPSSADNQVTTNRTMTLLNDYAEIQHNLGHTDLALTAVRKARVIAEPYLADGVIFARMVWATLRCVFFTLGLCVDCDALLMAEDTLNLTRLSVVADDEVLVASLLAVAMAAIQSRSYQRAAEVSKEAVELCHKSNEMSLACWCYTSPLATSMTFLPCSLRLLSYSQANLGHISEALEDAREALKTAHKLKEKTILASLLCTTSCAEVEGNLASILIASGDLFGATSILEGSRNYISQRVDIGNGEFGALVSTLRALGILYCHQGRHVEGDAAAQECYRITKSLQRVFPSLYEQVCTSLRCELSIPIFQSLKKVREELNCEHQALVYL</sequence>
<gene>
    <name evidence="1" type="ORF">D9619_012899</name>
</gene>
<keyword evidence="2" id="KW-1185">Reference proteome</keyword>
<comment type="caution">
    <text evidence="1">The sequence shown here is derived from an EMBL/GenBank/DDBJ whole genome shotgun (WGS) entry which is preliminary data.</text>
</comment>
<evidence type="ECO:0000313" key="2">
    <source>
        <dbReference type="Proteomes" id="UP000567179"/>
    </source>
</evidence>
<dbReference type="Proteomes" id="UP000567179">
    <property type="component" value="Unassembled WGS sequence"/>
</dbReference>
<reference evidence="1 2" key="1">
    <citation type="journal article" date="2020" name="ISME J.">
        <title>Uncovering the hidden diversity of litter-decomposition mechanisms in mushroom-forming fungi.</title>
        <authorList>
            <person name="Floudas D."/>
            <person name="Bentzer J."/>
            <person name="Ahren D."/>
            <person name="Johansson T."/>
            <person name="Persson P."/>
            <person name="Tunlid A."/>
        </authorList>
    </citation>
    <scope>NUCLEOTIDE SEQUENCE [LARGE SCALE GENOMIC DNA]</scope>
    <source>
        <strain evidence="1 2">CBS 101986</strain>
    </source>
</reference>
<evidence type="ECO:0000313" key="1">
    <source>
        <dbReference type="EMBL" id="KAF5323769.1"/>
    </source>
</evidence>
<organism evidence="1 2">
    <name type="scientific">Psilocybe cf. subviscida</name>
    <dbReference type="NCBI Taxonomy" id="2480587"/>
    <lineage>
        <taxon>Eukaryota</taxon>
        <taxon>Fungi</taxon>
        <taxon>Dikarya</taxon>
        <taxon>Basidiomycota</taxon>
        <taxon>Agaricomycotina</taxon>
        <taxon>Agaricomycetes</taxon>
        <taxon>Agaricomycetidae</taxon>
        <taxon>Agaricales</taxon>
        <taxon>Agaricineae</taxon>
        <taxon>Strophariaceae</taxon>
        <taxon>Psilocybe</taxon>
    </lineage>
</organism>
<dbReference type="InterPro" id="IPR011990">
    <property type="entry name" value="TPR-like_helical_dom_sf"/>
</dbReference>
<dbReference type="OrthoDB" id="3057274at2759"/>
<dbReference type="Gene3D" id="1.25.40.10">
    <property type="entry name" value="Tetratricopeptide repeat domain"/>
    <property type="match status" value="2"/>
</dbReference>
<accession>A0A8H5BIH0</accession>
<proteinExistence type="predicted"/>